<dbReference type="Pfam" id="PF02515">
    <property type="entry name" value="CoA_transf_3"/>
    <property type="match status" value="2"/>
</dbReference>
<comment type="caution">
    <text evidence="3">The sequence shown here is derived from an EMBL/GenBank/DDBJ whole genome shotgun (WGS) entry which is preliminary data.</text>
</comment>
<dbReference type="PANTHER" id="PTHR48228">
    <property type="entry name" value="SUCCINYL-COA--D-CITRAMALATE COA-TRANSFERASE"/>
    <property type="match status" value="1"/>
</dbReference>
<gene>
    <name evidence="3" type="ORF">IQ251_09130</name>
</gene>
<dbReference type="InterPro" id="IPR044855">
    <property type="entry name" value="CoA-Trfase_III_dom3_sf"/>
</dbReference>
<organism evidence="3 4">
    <name type="scientific">Saccharopolyspora montiporae</name>
    <dbReference type="NCBI Taxonomy" id="2781240"/>
    <lineage>
        <taxon>Bacteria</taxon>
        <taxon>Bacillati</taxon>
        <taxon>Actinomycetota</taxon>
        <taxon>Actinomycetes</taxon>
        <taxon>Pseudonocardiales</taxon>
        <taxon>Pseudonocardiaceae</taxon>
        <taxon>Saccharopolyspora</taxon>
    </lineage>
</organism>
<dbReference type="GO" id="GO:0016740">
    <property type="term" value="F:transferase activity"/>
    <property type="evidence" value="ECO:0007669"/>
    <property type="project" value="UniProtKB-KW"/>
</dbReference>
<accession>A0A929B7E3</accession>
<dbReference type="RefSeq" id="WP_193928048.1">
    <property type="nucleotide sequence ID" value="NZ_JADEYC010000014.1"/>
</dbReference>
<dbReference type="InterPro" id="IPR050509">
    <property type="entry name" value="CoA-transferase_III"/>
</dbReference>
<dbReference type="AlphaFoldDB" id="A0A929B7E3"/>
<evidence type="ECO:0000256" key="1">
    <source>
        <dbReference type="ARBA" id="ARBA00008383"/>
    </source>
</evidence>
<dbReference type="EMBL" id="JADEYC010000014">
    <property type="protein sequence ID" value="MBE9374609.1"/>
    <property type="molecule type" value="Genomic_DNA"/>
</dbReference>
<keyword evidence="2 3" id="KW-0808">Transferase</keyword>
<evidence type="ECO:0000313" key="3">
    <source>
        <dbReference type="EMBL" id="MBE9374609.1"/>
    </source>
</evidence>
<reference evidence="3" key="1">
    <citation type="submission" date="2020-10" db="EMBL/GenBank/DDBJ databases">
        <title>Diversity and distribution of actinomycetes associated with coral in the coast of Hainan.</title>
        <authorList>
            <person name="Li F."/>
        </authorList>
    </citation>
    <scope>NUCLEOTIDE SEQUENCE</scope>
    <source>
        <strain evidence="3">HNM0983</strain>
    </source>
</reference>
<protein>
    <submittedName>
        <fullName evidence="3">CoA transferase</fullName>
    </submittedName>
</protein>
<dbReference type="Proteomes" id="UP000598360">
    <property type="component" value="Unassembled WGS sequence"/>
</dbReference>
<keyword evidence="4" id="KW-1185">Reference proteome</keyword>
<dbReference type="InterPro" id="IPR003673">
    <property type="entry name" value="CoA-Trfase_fam_III"/>
</dbReference>
<name>A0A929B7E3_9PSEU</name>
<comment type="similarity">
    <text evidence="1">Belongs to the CoA-transferase III family.</text>
</comment>
<dbReference type="PANTHER" id="PTHR48228:SF6">
    <property type="entry name" value="L-CARNITINE COA-TRANSFERASE"/>
    <property type="match status" value="1"/>
</dbReference>
<dbReference type="Gene3D" id="3.30.1540.10">
    <property type="entry name" value="formyl-coa transferase, domain 3"/>
    <property type="match status" value="2"/>
</dbReference>
<evidence type="ECO:0000313" key="4">
    <source>
        <dbReference type="Proteomes" id="UP000598360"/>
    </source>
</evidence>
<dbReference type="InterPro" id="IPR023606">
    <property type="entry name" value="CoA-Trfase_III_dom_1_sf"/>
</dbReference>
<sequence length="804" mass="86828">MSQHREPDDEPAPLRSLRVIDTADAPAEMCARYLADLGAEVVRVEPPGGSASRTAWPRWNGIGLREATRAAGKLGVLLDPADGRDRTDFLRLLCTADIWITTATAEQLDRIGIDEIRRRAPHLVIASVTDFGLTGPYRDYAATEWVHAAMSGLLCRSGIPGRRPLLPPREILEQAAAAQAAWCALLAHFRRLRTGGGDHLDISLHETLTQVIDPPFGAGPTAGYGRSWWDFPHDRPDAGSYYPVLPCADGHVRICVLSKAQWTAMRAWLGEPVEFQAPEYELIIERQKADARLRELIGALFADRSKEDLAVEGQRRGIPVAPVLDLREVLDTEHFAERGCLRPVDLGARTGRMPGCSVQIDGHRPATAARAPELGEHTEQVLSGLPPLPPLRSAGEDAPAAVPFAGLRVLDLGVIVVGAEAGRMFADYGADVVKVEHSTHPDGSRAPFDGTVSSGFAWGHRGKRSLAVDLRDPRGHEIVERLAATADVLLSNFKPGTLDRLGLDEDRLRSLNPGLVIVRSSAVGHTGPWRGWMGYGPLIRAATGLTALWRDPEIPDGFCDAVTVYPDHLVGRLVATAALAVLVERENTGRGRAVTCAQSEAILEGLSAQLLRESLEPGSAQPHGGVAEEEAPCGAYPCAGDDEWCVITVRGDADYERLRKVVELPDVPDRVAHRDRIDARLAAWTARRSPQQVMHELQAAGVPAGAMNRIPDCAADPALRERRAFTTVHQPTVEAPLPTENGQFLAERTAARPPRPAPVHGQHTREVCTGTLGMSEHAVDELAAAGVLEEPDPFGPVRGGRPGP</sequence>
<dbReference type="Gene3D" id="3.40.50.10540">
    <property type="entry name" value="Crotonobetainyl-coa:carnitine coa-transferase, domain 1"/>
    <property type="match status" value="2"/>
</dbReference>
<proteinExistence type="inferred from homology"/>
<evidence type="ECO:0000256" key="2">
    <source>
        <dbReference type="ARBA" id="ARBA00022679"/>
    </source>
</evidence>
<dbReference type="SUPFAM" id="SSF89796">
    <property type="entry name" value="CoA-transferase family III (CaiB/BaiF)"/>
    <property type="match status" value="2"/>
</dbReference>